<dbReference type="Proteomes" id="UP000262142">
    <property type="component" value="Unassembled WGS sequence"/>
</dbReference>
<dbReference type="Gene3D" id="1.50.10.10">
    <property type="match status" value="1"/>
</dbReference>
<organism evidence="5 6">
    <name type="scientific">Candidatus Ornithobacterium hominis</name>
    <dbReference type="NCBI Taxonomy" id="2497989"/>
    <lineage>
        <taxon>Bacteria</taxon>
        <taxon>Pseudomonadati</taxon>
        <taxon>Bacteroidota</taxon>
        <taxon>Flavobacteriia</taxon>
        <taxon>Flavobacteriales</taxon>
        <taxon>Weeksellaceae</taxon>
        <taxon>Ornithobacterium</taxon>
    </lineage>
</organism>
<evidence type="ECO:0000313" key="6">
    <source>
        <dbReference type="Proteomes" id="UP000262142"/>
    </source>
</evidence>
<dbReference type="Pfam" id="PF22124">
    <property type="entry name" value="Glyco_hydro_95_cat"/>
    <property type="match status" value="1"/>
</dbReference>
<protein>
    <submittedName>
        <fullName evidence="5">Uncharacterized protein</fullName>
    </submittedName>
</protein>
<feature type="domain" description="Glycosyl hydrolase family 95 N-terminal" evidence="2">
    <location>
        <begin position="27"/>
        <end position="268"/>
    </location>
</feature>
<sequence>MNKQNYIILFILLFGISQAQNSSSQELIFKSPAEKFTQALPLGNGRIGALVFGGTQQDRIALNEISLWSGCPKDADLPGASQYLKPIQKLLLEGKNKEAQKLLNKHFVSKRSKLPDGRVEFDAYGNYQTFGDLKISYKDSSDVKNYHRRLNLDSALAETKFSKGLNKIQQKVFTDFENDVVWVELLGTQPMSFSLALSREENASFSVPNTTEIQMTGQLSCAEEKYMKFAAVAQIMENDGTAKVNQNQLEIENATQVILAIAMRTNYDYKNGGVVANYSPLANAKTDIYKLKNTKFSQALKNSAQQFQQLYHRVQWKTKSESKLLEKLSTQERLERYAAGENDPTLAMLYFNFGRYLLISSSRPGLLPANLQGLWAVEYLTPWNGDYHTNINLQMNYWPAAVTNLAELEQPLFQLTENLVENGKKTAQNYYNARGWVNHMKTNPWFVTAPGEFASWGSSLTGGAWLTTHIWENYRFTRNKELLEQYYPVIKGAAQFLQDILIEEPQNQWLVTAPSNSPENTYIQPNGYRGETVMGPTMDMQIARNVFQAVIESSKILGKDQAYADSLTIVSQRLAPNQISPSDGGIQEWLEDWPAADPHHRHVSHLFGLHPFDEINRQTPTLYKAARKTLEMRGDEATGWSKAWKINFWARMGDGDHALVLLKNLLHPIEYSKNGNKHSSGSGSYANLFDAHPPFQIDGNFGATAGIAEMLLQSHGPMECIRFLPALPHSPDWENGEIMGLRARGNAETSFAWEDFKLKSATITTGENQKYFVEIPEGLNLYLNDKKVKVEKVNVDFESHPIISFWAEKGKTYTIK</sequence>
<accession>A0A383TZ46</accession>
<proteinExistence type="predicted"/>
<dbReference type="PIRSF" id="PIRSF007663">
    <property type="entry name" value="UCP007663"/>
    <property type="match status" value="1"/>
</dbReference>
<evidence type="ECO:0000256" key="1">
    <source>
        <dbReference type="SAM" id="SignalP"/>
    </source>
</evidence>
<reference evidence="5 6" key="1">
    <citation type="submission" date="2018-09" db="EMBL/GenBank/DDBJ databases">
        <authorList>
            <consortium name="Pathogen Informatics"/>
        </authorList>
    </citation>
    <scope>NUCLEOTIDE SEQUENCE [LARGE SCALE GENOMIC DNA]</scope>
    <source>
        <strain evidence="5 6">OH-22767</strain>
    </source>
</reference>
<keyword evidence="1" id="KW-0732">Signal</keyword>
<dbReference type="Pfam" id="PF14498">
    <property type="entry name" value="Glyco_hyd_65N_2"/>
    <property type="match status" value="1"/>
</dbReference>
<dbReference type="GO" id="GO:0004560">
    <property type="term" value="F:alpha-L-fucosidase activity"/>
    <property type="evidence" value="ECO:0007669"/>
    <property type="project" value="InterPro"/>
</dbReference>
<evidence type="ECO:0000259" key="2">
    <source>
        <dbReference type="Pfam" id="PF14498"/>
    </source>
</evidence>
<keyword evidence="6" id="KW-1185">Reference proteome</keyword>
<dbReference type="AlphaFoldDB" id="A0A383TZ46"/>
<evidence type="ECO:0000313" key="5">
    <source>
        <dbReference type="EMBL" id="SZD72874.1"/>
    </source>
</evidence>
<dbReference type="InterPro" id="IPR016518">
    <property type="entry name" value="Alpha-L-fucosidase"/>
</dbReference>
<dbReference type="PANTHER" id="PTHR31084">
    <property type="entry name" value="ALPHA-L-FUCOSIDASE 2"/>
    <property type="match status" value="1"/>
</dbReference>
<dbReference type="InterPro" id="IPR008928">
    <property type="entry name" value="6-hairpin_glycosidase_sf"/>
</dbReference>
<dbReference type="InterPro" id="IPR012341">
    <property type="entry name" value="6hp_glycosidase-like_sf"/>
</dbReference>
<feature type="signal peptide" evidence="1">
    <location>
        <begin position="1"/>
        <end position="19"/>
    </location>
</feature>
<dbReference type="EMBL" id="UNSC01000004">
    <property type="protein sequence ID" value="SZD72874.1"/>
    <property type="molecule type" value="Genomic_DNA"/>
</dbReference>
<evidence type="ECO:0000259" key="3">
    <source>
        <dbReference type="Pfam" id="PF21307"/>
    </source>
</evidence>
<gene>
    <name evidence="5" type="ORF">SAMEA104719789_00989</name>
</gene>
<dbReference type="RefSeq" id="WP_245952938.1">
    <property type="nucleotide sequence ID" value="NZ_UNSC01000004.1"/>
</dbReference>
<dbReference type="InterPro" id="IPR054363">
    <property type="entry name" value="GH95_cat"/>
</dbReference>
<dbReference type="Pfam" id="PF21307">
    <property type="entry name" value="Glyco_hydro_95_C"/>
    <property type="match status" value="1"/>
</dbReference>
<dbReference type="InterPro" id="IPR049053">
    <property type="entry name" value="AFCA-like_C"/>
</dbReference>
<feature type="domain" description="Alpha fucosidase A-like C-terminal" evidence="3">
    <location>
        <begin position="713"/>
        <end position="815"/>
    </location>
</feature>
<dbReference type="SUPFAM" id="SSF48208">
    <property type="entry name" value="Six-hairpin glycosidases"/>
    <property type="match status" value="1"/>
</dbReference>
<feature type="domain" description="Glycosyl hydrolase family 95 catalytic" evidence="4">
    <location>
        <begin position="296"/>
        <end position="711"/>
    </location>
</feature>
<feature type="chain" id="PRO_5016756063" evidence="1">
    <location>
        <begin position="20"/>
        <end position="816"/>
    </location>
</feature>
<dbReference type="InterPro" id="IPR027414">
    <property type="entry name" value="GH95_N_dom"/>
</dbReference>
<name>A0A383TZ46_9FLAO</name>
<dbReference type="PANTHER" id="PTHR31084:SF0">
    <property type="entry name" value="ALPHA-L-FUCOSIDASE 2"/>
    <property type="match status" value="1"/>
</dbReference>
<evidence type="ECO:0000259" key="4">
    <source>
        <dbReference type="Pfam" id="PF22124"/>
    </source>
</evidence>
<dbReference type="GO" id="GO:0005975">
    <property type="term" value="P:carbohydrate metabolic process"/>
    <property type="evidence" value="ECO:0007669"/>
    <property type="project" value="InterPro"/>
</dbReference>